<name>A0A4R5YIH1_KOCRO</name>
<dbReference type="AlphaFoldDB" id="A0A4R5YIH1"/>
<protein>
    <recommendedName>
        <fullName evidence="4">Esterase</fullName>
    </recommendedName>
</protein>
<sequence length="280" mass="29092">MTSPRSALTTAPLCRVRTPLLRAGAGLLTAAALALTATPAHAVTTSSTGWHPVSGTDRTFRADNGITLSYHYYADGVDWDRPAGAVFYFDGDGTARAEQPGGPFATRLAEVAADTNRAFVFVEAPNGTRSWRAGDTAATAAAVRQFATTNITPTTDAGVLMAGYSGGAEFLSRHLLRGGMDWLPAGSGAAFIGGGGTYGQPIAEATPATDDHDLTWVVGHRDGAWATDSGSWSALDAAAQAEAEFREAGYDQAQRITTAGAHTDYDIPAIVAERLAELGE</sequence>
<comment type="caution">
    <text evidence="2">The sequence shown here is derived from an EMBL/GenBank/DDBJ whole genome shotgun (WGS) entry which is preliminary data.</text>
</comment>
<organism evidence="2 3">
    <name type="scientific">Kocuria rosea</name>
    <name type="common">Deinococcus erythromyxa</name>
    <name type="synonym">Micrococcus rubens</name>
    <dbReference type="NCBI Taxonomy" id="1275"/>
    <lineage>
        <taxon>Bacteria</taxon>
        <taxon>Bacillati</taxon>
        <taxon>Actinomycetota</taxon>
        <taxon>Actinomycetes</taxon>
        <taxon>Micrococcales</taxon>
        <taxon>Micrococcaceae</taxon>
        <taxon>Kocuria</taxon>
    </lineage>
</organism>
<proteinExistence type="predicted"/>
<evidence type="ECO:0000313" key="2">
    <source>
        <dbReference type="EMBL" id="TDL44675.1"/>
    </source>
</evidence>
<evidence type="ECO:0008006" key="4">
    <source>
        <dbReference type="Google" id="ProtNLM"/>
    </source>
</evidence>
<evidence type="ECO:0000313" key="3">
    <source>
        <dbReference type="Proteomes" id="UP000295163"/>
    </source>
</evidence>
<dbReference type="RefSeq" id="WP_133409753.1">
    <property type="nucleotide sequence ID" value="NZ_SMZT01000002.1"/>
</dbReference>
<dbReference type="EMBL" id="SMZT01000002">
    <property type="protein sequence ID" value="TDL44675.1"/>
    <property type="molecule type" value="Genomic_DNA"/>
</dbReference>
<dbReference type="Proteomes" id="UP000295163">
    <property type="component" value="Unassembled WGS sequence"/>
</dbReference>
<reference evidence="2 3" key="1">
    <citation type="submission" date="2019-03" db="EMBL/GenBank/DDBJ databases">
        <title>Genome Sequencing and Assembly of Various Microbes Isolated from Partially Reclaimed Soil and Acid Mine Drainage (AMD) Site.</title>
        <authorList>
            <person name="Steinbock B."/>
            <person name="Bechtold R."/>
            <person name="Sevigny J.L."/>
            <person name="Thomas D."/>
            <person name="Cuthill L.R."/>
            <person name="Aveiro Johannsen E.J."/>
            <person name="Thomas K."/>
            <person name="Ghosh A."/>
        </authorList>
    </citation>
    <scope>NUCLEOTIDE SEQUENCE [LARGE SCALE GENOMIC DNA]</scope>
    <source>
        <strain evidence="2 3">S-A3</strain>
    </source>
</reference>
<evidence type="ECO:0000256" key="1">
    <source>
        <dbReference type="SAM" id="SignalP"/>
    </source>
</evidence>
<feature type="chain" id="PRO_5020823307" description="Esterase" evidence="1">
    <location>
        <begin position="43"/>
        <end position="280"/>
    </location>
</feature>
<keyword evidence="1" id="KW-0732">Signal</keyword>
<gene>
    <name evidence="2" type="ORF">E2R59_06310</name>
</gene>
<accession>A0A4R5YIH1</accession>
<dbReference type="GeneID" id="64347020"/>
<feature type="signal peptide" evidence="1">
    <location>
        <begin position="1"/>
        <end position="42"/>
    </location>
</feature>